<dbReference type="GO" id="GO:0016042">
    <property type="term" value="P:lipid catabolic process"/>
    <property type="evidence" value="ECO:0007669"/>
    <property type="project" value="InterPro"/>
</dbReference>
<name>A0A370IBE0_9NOCA</name>
<dbReference type="InterPro" id="IPR005152">
    <property type="entry name" value="Lipase_secreted"/>
</dbReference>
<dbReference type="Gene3D" id="3.40.50.1820">
    <property type="entry name" value="alpha/beta hydrolase"/>
    <property type="match status" value="1"/>
</dbReference>
<dbReference type="AlphaFoldDB" id="A0A370IBE0"/>
<accession>A0A370IBE0</accession>
<sequence>MTRIQTGPATRILAFILFVVAVIAAHIATPVADALPPGLPPAPSEDPFYAQPPSLADARMGEVLDSRPIEVRDIPTSAPLTSWQVKYVSQDTKGTPWTTVATILQPVGGARISKLVAFDPWIDALSDRCNPSYQLRAGTAFLASTGMIAELPNLVALLDRGYTVVVPDFLGPYNHFTAAYVEGRNTLDGVRAALNFAPLGLSAQTPVGMLGYSGGARGTEFAAELAPDYAPELNLVGVVVVGMPMDLSASGRRMNKGPFAGIDMSSVFGLARAYPELHLPALFTDPDLDRELGDMCNTDVLARYAFADGHDATVGRIWPMDPPPVAAVVESIRAGRLGTPRAPLYLAVGDNDNVALPEANDRLAADYRARGVDLTYVRLPLAEHISSGAMAAPMALAWLADHLDRA</sequence>
<keyword evidence="2" id="KW-1185">Reference proteome</keyword>
<dbReference type="STRING" id="1210086.GCA_001613105_01026"/>
<dbReference type="PIRSF" id="PIRSF029171">
    <property type="entry name" value="Esterase_LipA"/>
    <property type="match status" value="1"/>
</dbReference>
<dbReference type="PANTHER" id="PTHR34853:SF1">
    <property type="entry name" value="LIPASE 5"/>
    <property type="match status" value="1"/>
</dbReference>
<gene>
    <name evidence="1" type="ORF">DFR76_102450</name>
</gene>
<dbReference type="PANTHER" id="PTHR34853">
    <property type="match status" value="1"/>
</dbReference>
<dbReference type="EMBL" id="QQBC01000002">
    <property type="protein sequence ID" value="RDI68049.1"/>
    <property type="molecule type" value="Genomic_DNA"/>
</dbReference>
<organism evidence="1 2">
    <name type="scientific">Nocardia pseudobrasiliensis</name>
    <dbReference type="NCBI Taxonomy" id="45979"/>
    <lineage>
        <taxon>Bacteria</taxon>
        <taxon>Bacillati</taxon>
        <taxon>Actinomycetota</taxon>
        <taxon>Actinomycetes</taxon>
        <taxon>Mycobacteriales</taxon>
        <taxon>Nocardiaceae</taxon>
        <taxon>Nocardia</taxon>
    </lineage>
</organism>
<evidence type="ECO:0000313" key="2">
    <source>
        <dbReference type="Proteomes" id="UP000254869"/>
    </source>
</evidence>
<dbReference type="RefSeq" id="WP_067992515.1">
    <property type="nucleotide sequence ID" value="NZ_QQBC01000002.1"/>
</dbReference>
<dbReference type="Gene3D" id="1.10.260.130">
    <property type="match status" value="1"/>
</dbReference>
<dbReference type="Pfam" id="PF03583">
    <property type="entry name" value="LIP"/>
    <property type="match status" value="1"/>
</dbReference>
<dbReference type="GO" id="GO:0004806">
    <property type="term" value="F:triacylglycerol lipase activity"/>
    <property type="evidence" value="ECO:0007669"/>
    <property type="project" value="InterPro"/>
</dbReference>
<evidence type="ECO:0000313" key="1">
    <source>
        <dbReference type="EMBL" id="RDI68049.1"/>
    </source>
</evidence>
<dbReference type="Proteomes" id="UP000254869">
    <property type="component" value="Unassembled WGS sequence"/>
</dbReference>
<dbReference type="InterPro" id="IPR029058">
    <property type="entry name" value="AB_hydrolase_fold"/>
</dbReference>
<comment type="caution">
    <text evidence="1">The sequence shown here is derived from an EMBL/GenBank/DDBJ whole genome shotgun (WGS) entry which is preliminary data.</text>
</comment>
<protein>
    <submittedName>
        <fullName evidence="1">Secretory lipase</fullName>
    </submittedName>
</protein>
<proteinExistence type="predicted"/>
<dbReference type="SUPFAM" id="SSF53474">
    <property type="entry name" value="alpha/beta-Hydrolases"/>
    <property type="match status" value="1"/>
</dbReference>
<reference evidence="1 2" key="1">
    <citation type="submission" date="2018-07" db="EMBL/GenBank/DDBJ databases">
        <title>Genomic Encyclopedia of Type Strains, Phase IV (KMG-IV): sequencing the most valuable type-strain genomes for metagenomic binning, comparative biology and taxonomic classification.</title>
        <authorList>
            <person name="Goeker M."/>
        </authorList>
    </citation>
    <scope>NUCLEOTIDE SEQUENCE [LARGE SCALE GENOMIC DNA]</scope>
    <source>
        <strain evidence="1 2">DSM 44290</strain>
    </source>
</reference>